<organism evidence="1 2">
    <name type="scientific">Jatropha curcas</name>
    <name type="common">Barbados nut</name>
    <dbReference type="NCBI Taxonomy" id="180498"/>
    <lineage>
        <taxon>Eukaryota</taxon>
        <taxon>Viridiplantae</taxon>
        <taxon>Streptophyta</taxon>
        <taxon>Embryophyta</taxon>
        <taxon>Tracheophyta</taxon>
        <taxon>Spermatophyta</taxon>
        <taxon>Magnoliopsida</taxon>
        <taxon>eudicotyledons</taxon>
        <taxon>Gunneridae</taxon>
        <taxon>Pentapetalae</taxon>
        <taxon>rosids</taxon>
        <taxon>fabids</taxon>
        <taxon>Malpighiales</taxon>
        <taxon>Euphorbiaceae</taxon>
        <taxon>Crotonoideae</taxon>
        <taxon>Jatropheae</taxon>
        <taxon>Jatropha</taxon>
    </lineage>
</organism>
<protein>
    <submittedName>
        <fullName evidence="1">Uncharacterized protein</fullName>
    </submittedName>
</protein>
<gene>
    <name evidence="1" type="ORF">JCGZ_00149</name>
</gene>
<dbReference type="EMBL" id="KK915212">
    <property type="protein sequence ID" value="KDP23780.1"/>
    <property type="molecule type" value="Genomic_DNA"/>
</dbReference>
<evidence type="ECO:0000313" key="2">
    <source>
        <dbReference type="Proteomes" id="UP000027138"/>
    </source>
</evidence>
<reference evidence="1 2" key="1">
    <citation type="journal article" date="2014" name="PLoS ONE">
        <title>Global Analysis of Gene Expression Profiles in Physic Nut (Jatropha curcas L.) Seedlings Exposed to Salt Stress.</title>
        <authorList>
            <person name="Zhang L."/>
            <person name="Zhang C."/>
            <person name="Wu P."/>
            <person name="Chen Y."/>
            <person name="Li M."/>
            <person name="Jiang H."/>
            <person name="Wu G."/>
        </authorList>
    </citation>
    <scope>NUCLEOTIDE SEQUENCE [LARGE SCALE GENOMIC DNA]</scope>
    <source>
        <strain evidence="2">cv. GZQX0401</strain>
        <tissue evidence="1">Young leaves</tissue>
    </source>
</reference>
<accession>A0A067JUX4</accession>
<evidence type="ECO:0000313" key="1">
    <source>
        <dbReference type="EMBL" id="KDP23780.1"/>
    </source>
</evidence>
<dbReference type="AlphaFoldDB" id="A0A067JUX4"/>
<dbReference type="Proteomes" id="UP000027138">
    <property type="component" value="Unassembled WGS sequence"/>
</dbReference>
<sequence length="111" mass="13036">MAHFHRSRRRRAKDVREVLQAKRAKRALSNVDYKAETQVPKREAPPIQTLIKEDPLEEAHQLFLELKRAQLEGMTLFQGVKARFTLMRNIPNRLVEIGHFTLEDTKPYQTS</sequence>
<name>A0A067JUX4_JATCU</name>
<proteinExistence type="predicted"/>
<keyword evidence="2" id="KW-1185">Reference proteome</keyword>